<dbReference type="GO" id="GO:0003949">
    <property type="term" value="F:1-(5-phosphoribosyl)-5-[(5-phosphoribosylamino)methylideneamino]imidazole-4-carboxamide isomerase activity"/>
    <property type="evidence" value="ECO:0007669"/>
    <property type="project" value="InterPro"/>
</dbReference>
<keyword evidence="3 5" id="KW-0368">Histidine biosynthesis</keyword>
<evidence type="ECO:0000256" key="5">
    <source>
        <dbReference type="RuleBase" id="RU003657"/>
    </source>
</evidence>
<dbReference type="InterPro" id="IPR006062">
    <property type="entry name" value="His_biosynth"/>
</dbReference>
<name>A0A3D9Z3D6_9HYPH</name>
<evidence type="ECO:0000256" key="3">
    <source>
        <dbReference type="ARBA" id="ARBA00023102"/>
    </source>
</evidence>
<evidence type="ECO:0000256" key="4">
    <source>
        <dbReference type="ARBA" id="ARBA00029440"/>
    </source>
</evidence>
<dbReference type="PANTHER" id="PTHR43090:SF2">
    <property type="entry name" value="1-(5-PHOSPHORIBOSYL)-5-[(5-PHOSPHORIBOSYLAMINO)METHYLIDENEAMINO] IMIDAZOLE-4-CARBOXAMIDE ISOMERASE"/>
    <property type="match status" value="1"/>
</dbReference>
<sequence length="233" mass="25062">MDVIPVIDLKAGAVVRASGGARHLYAPIETPLARTSRPRDVIAGFRALFPFKNIYIADLDAITGVGGHTAIISELEAVFPEIEFWVDSGIATENHAAAWLARHRGALVIGSESLSDLETLPRFDLPRRILSLDFRGDDFLGPMALATNPALWPQRIIVMTLAKVGAGGGPDFARLDRLGVLTQGKHDLYAAGGVRDADDLRWLESAGLKGVLVASALHDRKITASDLQTLNPK</sequence>
<dbReference type="Pfam" id="PF00977">
    <property type="entry name" value="His_biosynth"/>
    <property type="match status" value="1"/>
</dbReference>
<dbReference type="AlphaFoldDB" id="A0A3D9Z3D6"/>
<comment type="similarity">
    <text evidence="1 5">Belongs to the HisA/HisF family.</text>
</comment>
<comment type="pathway">
    <text evidence="4">Amino-acid biosynthesis.</text>
</comment>
<evidence type="ECO:0000313" key="7">
    <source>
        <dbReference type="Proteomes" id="UP000256900"/>
    </source>
</evidence>
<dbReference type="GO" id="GO:0000162">
    <property type="term" value="P:L-tryptophan biosynthetic process"/>
    <property type="evidence" value="ECO:0007669"/>
    <property type="project" value="TreeGrafter"/>
</dbReference>
<dbReference type="InterPro" id="IPR044524">
    <property type="entry name" value="Isoase_HisA-like"/>
</dbReference>
<organism evidence="6 7">
    <name type="scientific">Methylovirgula ligni</name>
    <dbReference type="NCBI Taxonomy" id="569860"/>
    <lineage>
        <taxon>Bacteria</taxon>
        <taxon>Pseudomonadati</taxon>
        <taxon>Pseudomonadota</taxon>
        <taxon>Alphaproteobacteria</taxon>
        <taxon>Hyphomicrobiales</taxon>
        <taxon>Beijerinckiaceae</taxon>
        <taxon>Methylovirgula</taxon>
    </lineage>
</organism>
<dbReference type="InterPro" id="IPR013785">
    <property type="entry name" value="Aldolase_TIM"/>
</dbReference>
<keyword evidence="2 5" id="KW-0028">Amino-acid biosynthesis</keyword>
<dbReference type="GO" id="GO:0000105">
    <property type="term" value="P:L-histidine biosynthetic process"/>
    <property type="evidence" value="ECO:0007669"/>
    <property type="project" value="UniProtKB-KW"/>
</dbReference>
<accession>A0A3D9Z3D6</accession>
<dbReference type="OrthoDB" id="8535539at2"/>
<dbReference type="GO" id="GO:0005737">
    <property type="term" value="C:cytoplasm"/>
    <property type="evidence" value="ECO:0007669"/>
    <property type="project" value="TreeGrafter"/>
</dbReference>
<proteinExistence type="inferred from homology"/>
<dbReference type="SUPFAM" id="SSF51366">
    <property type="entry name" value="Ribulose-phoshate binding barrel"/>
    <property type="match status" value="1"/>
</dbReference>
<dbReference type="RefSeq" id="WP_115835117.1">
    <property type="nucleotide sequence ID" value="NZ_CP025086.1"/>
</dbReference>
<keyword evidence="6" id="KW-0413">Isomerase</keyword>
<protein>
    <submittedName>
        <fullName evidence="6">Phosphoribosylformimino-5-aminoimidazole carboxamide ribotide isomerase</fullName>
    </submittedName>
</protein>
<dbReference type="Gene3D" id="3.20.20.70">
    <property type="entry name" value="Aldolase class I"/>
    <property type="match status" value="1"/>
</dbReference>
<dbReference type="EMBL" id="QUMO01000001">
    <property type="protein sequence ID" value="REF89335.1"/>
    <property type="molecule type" value="Genomic_DNA"/>
</dbReference>
<reference evidence="6 7" key="1">
    <citation type="submission" date="2018-08" db="EMBL/GenBank/DDBJ databases">
        <title>Genomic Encyclopedia of Type Strains, Phase IV (KMG-IV): sequencing the most valuable type-strain genomes for metagenomic binning, comparative biology and taxonomic classification.</title>
        <authorList>
            <person name="Goeker M."/>
        </authorList>
    </citation>
    <scope>NUCLEOTIDE SEQUENCE [LARGE SCALE GENOMIC DNA]</scope>
    <source>
        <strain evidence="6 7">BW863</strain>
    </source>
</reference>
<evidence type="ECO:0000256" key="1">
    <source>
        <dbReference type="ARBA" id="ARBA00009667"/>
    </source>
</evidence>
<dbReference type="PANTHER" id="PTHR43090">
    <property type="entry name" value="1-(5-PHOSPHORIBOSYL)-5-[(5-PHOSPHORIBOSYLAMINO)METHYLIDENEAMINO] IMIDAZOLE-4-CARBOXAMIDE ISOMERASE"/>
    <property type="match status" value="1"/>
</dbReference>
<gene>
    <name evidence="6" type="ORF">DES32_0555</name>
</gene>
<dbReference type="CDD" id="cd04723">
    <property type="entry name" value="HisA_HisF"/>
    <property type="match status" value="1"/>
</dbReference>
<evidence type="ECO:0000256" key="2">
    <source>
        <dbReference type="ARBA" id="ARBA00022605"/>
    </source>
</evidence>
<dbReference type="Proteomes" id="UP000256900">
    <property type="component" value="Unassembled WGS sequence"/>
</dbReference>
<comment type="caution">
    <text evidence="6">The sequence shown here is derived from an EMBL/GenBank/DDBJ whole genome shotgun (WGS) entry which is preliminary data.</text>
</comment>
<dbReference type="InterPro" id="IPR011060">
    <property type="entry name" value="RibuloseP-bd_barrel"/>
</dbReference>
<evidence type="ECO:0000313" key="6">
    <source>
        <dbReference type="EMBL" id="REF89335.1"/>
    </source>
</evidence>
<keyword evidence="7" id="KW-1185">Reference proteome</keyword>